<evidence type="ECO:0000313" key="4">
    <source>
        <dbReference type="Proteomes" id="UP000183469"/>
    </source>
</evidence>
<protein>
    <recommendedName>
        <fullName evidence="5">Phage minor structural protein GP20</fullName>
    </recommendedName>
</protein>
<dbReference type="EMBL" id="FNQG01000017">
    <property type="protein sequence ID" value="SEA34434.1"/>
    <property type="molecule type" value="Genomic_DNA"/>
</dbReference>
<dbReference type="Proteomes" id="UP000183469">
    <property type="component" value="Unassembled WGS sequence"/>
</dbReference>
<evidence type="ECO:0008006" key="5">
    <source>
        <dbReference type="Google" id="ProtNLM"/>
    </source>
</evidence>
<evidence type="ECO:0000256" key="1">
    <source>
        <dbReference type="SAM" id="MobiDB-lite"/>
    </source>
</evidence>
<accession>A0A1H4AFX9</accession>
<sequence>MDEKTFTQEEVNKIVSKRLSEERAKLEKELAAKELNFNARAMLKEKGLNPDLADVLKYEDEETLKKNIDLLGAGEPAHKSGLQYNPNSGSGNVKPKDSIREAFGLPSGRNYSEEVGAH</sequence>
<feature type="compositionally biased region" description="Polar residues" evidence="1">
    <location>
        <begin position="82"/>
        <end position="91"/>
    </location>
</feature>
<proteinExistence type="predicted"/>
<reference evidence="3 4" key="1">
    <citation type="submission" date="2016-10" db="EMBL/GenBank/DDBJ databases">
        <authorList>
            <person name="de Groot N.N."/>
        </authorList>
    </citation>
    <scope>NUCLEOTIDE SEQUENCE [LARGE SCALE GENOMIC DNA]</scope>
    <source>
        <strain evidence="3 4">DSM 2872</strain>
    </source>
</reference>
<gene>
    <name evidence="2" type="ORF">SAMN05660648_01900</name>
    <name evidence="3" type="ORF">SAMN05660648_02857</name>
</gene>
<evidence type="ECO:0000313" key="2">
    <source>
        <dbReference type="EMBL" id="SEA09387.1"/>
    </source>
</evidence>
<dbReference type="RefSeq" id="WP_074672337.1">
    <property type="nucleotide sequence ID" value="NZ_FNQG01000008.1"/>
</dbReference>
<dbReference type="InterPro" id="IPR025580">
    <property type="entry name" value="Gp46"/>
</dbReference>
<name>A0A1H4AFX9_SELRU</name>
<dbReference type="OrthoDB" id="2048299at2"/>
<dbReference type="Pfam" id="PF14265">
    <property type="entry name" value="DUF4355"/>
    <property type="match status" value="1"/>
</dbReference>
<dbReference type="AlphaFoldDB" id="A0A1H4AFX9"/>
<organism evidence="3 4">
    <name type="scientific">Selenomonas ruminantium</name>
    <dbReference type="NCBI Taxonomy" id="971"/>
    <lineage>
        <taxon>Bacteria</taxon>
        <taxon>Bacillati</taxon>
        <taxon>Bacillota</taxon>
        <taxon>Negativicutes</taxon>
        <taxon>Selenomonadales</taxon>
        <taxon>Selenomonadaceae</taxon>
        <taxon>Selenomonas</taxon>
    </lineage>
</organism>
<evidence type="ECO:0000313" key="3">
    <source>
        <dbReference type="EMBL" id="SEA34434.1"/>
    </source>
</evidence>
<feature type="region of interest" description="Disordered" evidence="1">
    <location>
        <begin position="75"/>
        <end position="118"/>
    </location>
</feature>
<dbReference type="EMBL" id="FNQG01000008">
    <property type="protein sequence ID" value="SEA09387.1"/>
    <property type="molecule type" value="Genomic_DNA"/>
</dbReference>